<dbReference type="HOGENOM" id="CLU_3002319_0_0_1"/>
<dbReference type="InParanoid" id="F9WWM1"/>
<evidence type="ECO:0000313" key="3">
    <source>
        <dbReference type="Proteomes" id="UP000008062"/>
    </source>
</evidence>
<dbReference type="RefSeq" id="XP_003856369.1">
    <property type="nucleotide sequence ID" value="XM_003856321.1"/>
</dbReference>
<gene>
    <name evidence="2" type="ORF">MYCGRDRAFT_102522</name>
</gene>
<dbReference type="Proteomes" id="UP000008062">
    <property type="component" value="Chromosome 1"/>
</dbReference>
<protein>
    <submittedName>
        <fullName evidence="2">Uncharacterized protein</fullName>
    </submittedName>
</protein>
<dbReference type="KEGG" id="ztr:MYCGRDRAFT_102522"/>
<proteinExistence type="predicted"/>
<dbReference type="AlphaFoldDB" id="F9WWM1"/>
<accession>F9WWM1</accession>
<reference evidence="2 3" key="1">
    <citation type="journal article" date="2011" name="PLoS Genet.">
        <title>Finished genome of the fungal wheat pathogen Mycosphaerella graminicola reveals dispensome structure, chromosome plasticity, and stealth pathogenesis.</title>
        <authorList>
            <person name="Goodwin S.B."/>
            <person name="Ben M'barek S."/>
            <person name="Dhillon B."/>
            <person name="Wittenberg A.H.J."/>
            <person name="Crane C.F."/>
            <person name="Hane J.K."/>
            <person name="Foster A.J."/>
            <person name="Van der Lee T.A.J."/>
            <person name="Grimwood J."/>
            <person name="Aerts A."/>
            <person name="Antoniw J."/>
            <person name="Bailey A."/>
            <person name="Bluhm B."/>
            <person name="Bowler J."/>
            <person name="Bristow J."/>
            <person name="van der Burgt A."/>
            <person name="Canto-Canche B."/>
            <person name="Churchill A.C.L."/>
            <person name="Conde-Ferraez L."/>
            <person name="Cools H.J."/>
            <person name="Coutinho P.M."/>
            <person name="Csukai M."/>
            <person name="Dehal P."/>
            <person name="De Wit P."/>
            <person name="Donzelli B."/>
            <person name="van de Geest H.C."/>
            <person name="van Ham R.C.H.J."/>
            <person name="Hammond-Kosack K.E."/>
            <person name="Henrissat B."/>
            <person name="Kilian A."/>
            <person name="Kobayashi A.K."/>
            <person name="Koopmann E."/>
            <person name="Kourmpetis Y."/>
            <person name="Kuzniar A."/>
            <person name="Lindquist E."/>
            <person name="Lombard V."/>
            <person name="Maliepaard C."/>
            <person name="Martins N."/>
            <person name="Mehrabi R."/>
            <person name="Nap J.P.H."/>
            <person name="Ponomarenko A."/>
            <person name="Rudd J.J."/>
            <person name="Salamov A."/>
            <person name="Schmutz J."/>
            <person name="Schouten H.J."/>
            <person name="Shapiro H."/>
            <person name="Stergiopoulos I."/>
            <person name="Torriani S.F.F."/>
            <person name="Tu H."/>
            <person name="de Vries R.P."/>
            <person name="Waalwijk C."/>
            <person name="Ware S.B."/>
            <person name="Wiebenga A."/>
            <person name="Zwiers L.-H."/>
            <person name="Oliver R.P."/>
            <person name="Grigoriev I.V."/>
            <person name="Kema G.H.J."/>
        </authorList>
    </citation>
    <scope>NUCLEOTIDE SEQUENCE [LARGE SCALE GENOMIC DNA]</scope>
    <source>
        <strain evidence="3">CBS 115943 / IPO323</strain>
    </source>
</reference>
<dbReference type="EMBL" id="CM001196">
    <property type="protein sequence ID" value="EGP91345.1"/>
    <property type="molecule type" value="Genomic_DNA"/>
</dbReference>
<keyword evidence="3" id="KW-1185">Reference proteome</keyword>
<evidence type="ECO:0000256" key="1">
    <source>
        <dbReference type="SAM" id="MobiDB-lite"/>
    </source>
</evidence>
<evidence type="ECO:0000313" key="2">
    <source>
        <dbReference type="EMBL" id="EGP91345.1"/>
    </source>
</evidence>
<feature type="region of interest" description="Disordered" evidence="1">
    <location>
        <begin position="35"/>
        <end position="57"/>
    </location>
</feature>
<organism evidence="2 3">
    <name type="scientific">Zymoseptoria tritici (strain CBS 115943 / IPO323)</name>
    <name type="common">Speckled leaf blotch fungus</name>
    <name type="synonym">Septoria tritici</name>
    <dbReference type="NCBI Taxonomy" id="336722"/>
    <lineage>
        <taxon>Eukaryota</taxon>
        <taxon>Fungi</taxon>
        <taxon>Dikarya</taxon>
        <taxon>Ascomycota</taxon>
        <taxon>Pezizomycotina</taxon>
        <taxon>Dothideomycetes</taxon>
        <taxon>Dothideomycetidae</taxon>
        <taxon>Mycosphaerellales</taxon>
        <taxon>Mycosphaerellaceae</taxon>
        <taxon>Zymoseptoria</taxon>
    </lineage>
</organism>
<sequence length="57" mass="6475">NNEAPTDRYIKHLLPPPLAFPRSASHLTNVRPRNRLARESSHSVVCQTDDAAQKKNR</sequence>
<dbReference type="GeneID" id="13394926"/>
<feature type="non-terminal residue" evidence="2">
    <location>
        <position position="1"/>
    </location>
</feature>
<name>F9WWM1_ZYMTI</name>